<evidence type="ECO:0000313" key="2">
    <source>
        <dbReference type="Proteomes" id="UP000199438"/>
    </source>
</evidence>
<dbReference type="EMBL" id="FOKV01000001">
    <property type="protein sequence ID" value="SFB88934.1"/>
    <property type="molecule type" value="Genomic_DNA"/>
</dbReference>
<protein>
    <submittedName>
        <fullName evidence="1">Uncharacterized protein</fullName>
    </submittedName>
</protein>
<dbReference type="RefSeq" id="WP_092540291.1">
    <property type="nucleotide sequence ID" value="NZ_FOKV01000001.1"/>
</dbReference>
<dbReference type="OrthoDB" id="1438416at2"/>
<keyword evidence="2" id="KW-1185">Reference proteome</keyword>
<name>A0A1I1EPA8_9FLAO</name>
<gene>
    <name evidence="1" type="ORF">SAMN04487907_1011055</name>
</gene>
<dbReference type="Proteomes" id="UP000199438">
    <property type="component" value="Unassembled WGS sequence"/>
</dbReference>
<evidence type="ECO:0000313" key="1">
    <source>
        <dbReference type="EMBL" id="SFB88934.1"/>
    </source>
</evidence>
<sequence>MNVTVENTNGEMIEVTIEVYSNKQFVSCCEAENMQGTYARAKDPERKPGSVYQHKIVKAYIEKEARKNGRVTAANALCLCSRSIEEFTQNKYQNKQIFFIELMSQTPYDLQHHYLIEK</sequence>
<dbReference type="AlphaFoldDB" id="A0A1I1EPA8"/>
<reference evidence="2" key="1">
    <citation type="submission" date="2016-10" db="EMBL/GenBank/DDBJ databases">
        <authorList>
            <person name="Varghese N."/>
            <person name="Submissions S."/>
        </authorList>
    </citation>
    <scope>NUCLEOTIDE SEQUENCE [LARGE SCALE GENOMIC DNA]</scope>
    <source>
        <strain evidence="2">DSM 24499</strain>
    </source>
</reference>
<accession>A0A1I1EPA8</accession>
<organism evidence="1 2">
    <name type="scientific">Zunongwangia mangrovi</name>
    <dbReference type="NCBI Taxonomy" id="1334022"/>
    <lineage>
        <taxon>Bacteria</taxon>
        <taxon>Pseudomonadati</taxon>
        <taxon>Bacteroidota</taxon>
        <taxon>Flavobacteriia</taxon>
        <taxon>Flavobacteriales</taxon>
        <taxon>Flavobacteriaceae</taxon>
        <taxon>Zunongwangia</taxon>
    </lineage>
</organism>
<proteinExistence type="predicted"/>